<dbReference type="Pfam" id="PF13462">
    <property type="entry name" value="Thioredoxin_4"/>
    <property type="match status" value="1"/>
</dbReference>
<dbReference type="Proteomes" id="UP001235712">
    <property type="component" value="Unassembled WGS sequence"/>
</dbReference>
<keyword evidence="4" id="KW-1015">Disulfide bond</keyword>
<feature type="domain" description="Thioredoxin-like fold" evidence="7">
    <location>
        <begin position="75"/>
        <end position="231"/>
    </location>
</feature>
<evidence type="ECO:0000313" key="8">
    <source>
        <dbReference type="EMBL" id="MDP9824260.1"/>
    </source>
</evidence>
<evidence type="ECO:0000313" key="9">
    <source>
        <dbReference type="Proteomes" id="UP001235712"/>
    </source>
</evidence>
<keyword evidence="8" id="KW-0413">Isomerase</keyword>
<evidence type="ECO:0000259" key="7">
    <source>
        <dbReference type="Pfam" id="PF13462"/>
    </source>
</evidence>
<protein>
    <submittedName>
        <fullName evidence="8">Protein-disulfide isomerase</fullName>
    </submittedName>
</protein>
<dbReference type="InterPro" id="IPR036249">
    <property type="entry name" value="Thioredoxin-like_sf"/>
</dbReference>
<evidence type="ECO:0000256" key="1">
    <source>
        <dbReference type="ARBA" id="ARBA00005791"/>
    </source>
</evidence>
<dbReference type="PANTHER" id="PTHR13887:SF14">
    <property type="entry name" value="DISULFIDE BOND FORMATION PROTEIN D"/>
    <property type="match status" value="1"/>
</dbReference>
<evidence type="ECO:0000256" key="2">
    <source>
        <dbReference type="ARBA" id="ARBA00022729"/>
    </source>
</evidence>
<gene>
    <name evidence="8" type="ORF">J2S57_000009</name>
</gene>
<keyword evidence="5" id="KW-0676">Redox-active center</keyword>
<comment type="similarity">
    <text evidence="1">Belongs to the thioredoxin family. DsbA subfamily.</text>
</comment>
<keyword evidence="6" id="KW-0472">Membrane</keyword>
<name>A0ABT9NV05_9ACTN</name>
<keyword evidence="2" id="KW-0732">Signal</keyword>
<dbReference type="RefSeq" id="WP_307236475.1">
    <property type="nucleotide sequence ID" value="NZ_JAUSQZ010000001.1"/>
</dbReference>
<accession>A0ABT9NV05</accession>
<feature type="transmembrane region" description="Helical" evidence="6">
    <location>
        <begin position="32"/>
        <end position="52"/>
    </location>
</feature>
<keyword evidence="6" id="KW-0812">Transmembrane</keyword>
<dbReference type="InterPro" id="IPR012336">
    <property type="entry name" value="Thioredoxin-like_fold"/>
</dbReference>
<dbReference type="EMBL" id="JAUSQZ010000001">
    <property type="protein sequence ID" value="MDP9824260.1"/>
    <property type="molecule type" value="Genomic_DNA"/>
</dbReference>
<keyword evidence="3" id="KW-0560">Oxidoreductase</keyword>
<reference evidence="8 9" key="1">
    <citation type="submission" date="2023-07" db="EMBL/GenBank/DDBJ databases">
        <title>Sequencing the genomes of 1000 actinobacteria strains.</title>
        <authorList>
            <person name="Klenk H.-P."/>
        </authorList>
    </citation>
    <scope>NUCLEOTIDE SEQUENCE [LARGE SCALE GENOMIC DNA]</scope>
    <source>
        <strain evidence="8 9">DSM 44388</strain>
    </source>
</reference>
<dbReference type="SUPFAM" id="SSF52833">
    <property type="entry name" value="Thioredoxin-like"/>
    <property type="match status" value="1"/>
</dbReference>
<dbReference type="Gene3D" id="3.40.30.10">
    <property type="entry name" value="Glutaredoxin"/>
    <property type="match status" value="1"/>
</dbReference>
<sequence length="254" mass="26574">MASGSSTRDARQAKAAQMRAAAAKAEARRRTLLVSGVVLALVVVVVGVFVVVNTTRRDNATSSAANPANITDNAFVDGESSAPVTITVYEDFQCPYCAQFEAANRTQMAQWVKDGDVKVEYHPIAFLDKASTDEYSTRSLNAFGAVVNSSPDAALDFHNLLFENQPAEGGAGLSDDQLVAYAKEAGADEAAVRTAVDEATYEGWTKRVTEASSKAGVTGTPTIMVDGQTVNLTAADDTATLATAVQNALDAAGK</sequence>
<evidence type="ECO:0000256" key="6">
    <source>
        <dbReference type="SAM" id="Phobius"/>
    </source>
</evidence>
<evidence type="ECO:0000256" key="3">
    <source>
        <dbReference type="ARBA" id="ARBA00023002"/>
    </source>
</evidence>
<proteinExistence type="inferred from homology"/>
<keyword evidence="6" id="KW-1133">Transmembrane helix</keyword>
<dbReference type="GO" id="GO:0016853">
    <property type="term" value="F:isomerase activity"/>
    <property type="evidence" value="ECO:0007669"/>
    <property type="project" value="UniProtKB-KW"/>
</dbReference>
<evidence type="ECO:0000256" key="4">
    <source>
        <dbReference type="ARBA" id="ARBA00023157"/>
    </source>
</evidence>
<comment type="caution">
    <text evidence="8">The sequence shown here is derived from an EMBL/GenBank/DDBJ whole genome shotgun (WGS) entry which is preliminary data.</text>
</comment>
<dbReference type="PANTHER" id="PTHR13887">
    <property type="entry name" value="GLUTATHIONE S-TRANSFERASE KAPPA"/>
    <property type="match status" value="1"/>
</dbReference>
<keyword evidence="9" id="KW-1185">Reference proteome</keyword>
<evidence type="ECO:0000256" key="5">
    <source>
        <dbReference type="ARBA" id="ARBA00023284"/>
    </source>
</evidence>
<organism evidence="8 9">
    <name type="scientific">Kineosporia succinea</name>
    <dbReference type="NCBI Taxonomy" id="84632"/>
    <lineage>
        <taxon>Bacteria</taxon>
        <taxon>Bacillati</taxon>
        <taxon>Actinomycetota</taxon>
        <taxon>Actinomycetes</taxon>
        <taxon>Kineosporiales</taxon>
        <taxon>Kineosporiaceae</taxon>
        <taxon>Kineosporia</taxon>
    </lineage>
</organism>